<dbReference type="HAMAP" id="MF_00194">
    <property type="entry name" value="RdgC"/>
    <property type="match status" value="1"/>
</dbReference>
<evidence type="ECO:0000256" key="3">
    <source>
        <dbReference type="ARBA" id="ARBA00022296"/>
    </source>
</evidence>
<dbReference type="RefSeq" id="WP_108620305.1">
    <property type="nucleotide sequence ID" value="NZ_CP028901.1"/>
</dbReference>
<evidence type="ECO:0000313" key="8">
    <source>
        <dbReference type="Proteomes" id="UP000244571"/>
    </source>
</evidence>
<comment type="function">
    <text evidence="6">May be involved in recombination.</text>
</comment>
<dbReference type="NCBIfam" id="NF001463">
    <property type="entry name" value="PRK00321.1-4"/>
    <property type="match status" value="1"/>
</dbReference>
<comment type="similarity">
    <text evidence="2 6">Belongs to the RdgC family.</text>
</comment>
<proteinExistence type="inferred from homology"/>
<evidence type="ECO:0000313" key="7">
    <source>
        <dbReference type="EMBL" id="AWB32864.1"/>
    </source>
</evidence>
<evidence type="ECO:0000256" key="1">
    <source>
        <dbReference type="ARBA" id="ARBA00004453"/>
    </source>
</evidence>
<dbReference type="KEGG" id="boz:DBV39_03065"/>
<dbReference type="Proteomes" id="UP000244571">
    <property type="component" value="Chromosome"/>
</dbReference>
<dbReference type="PANTHER" id="PTHR38103">
    <property type="entry name" value="RECOMBINATION-ASSOCIATED PROTEIN RDGC"/>
    <property type="match status" value="1"/>
</dbReference>
<dbReference type="EMBL" id="CP028901">
    <property type="protein sequence ID" value="AWB32864.1"/>
    <property type="molecule type" value="Genomic_DNA"/>
</dbReference>
<dbReference type="Pfam" id="PF04381">
    <property type="entry name" value="RdgC"/>
    <property type="match status" value="1"/>
</dbReference>
<organism evidence="7 8">
    <name type="scientific">Orrella marina</name>
    <dbReference type="NCBI Taxonomy" id="2163011"/>
    <lineage>
        <taxon>Bacteria</taxon>
        <taxon>Pseudomonadati</taxon>
        <taxon>Pseudomonadota</taxon>
        <taxon>Betaproteobacteria</taxon>
        <taxon>Burkholderiales</taxon>
        <taxon>Alcaligenaceae</taxon>
        <taxon>Orrella</taxon>
    </lineage>
</organism>
<dbReference type="GO" id="GO:0043590">
    <property type="term" value="C:bacterial nucleoid"/>
    <property type="evidence" value="ECO:0007669"/>
    <property type="project" value="TreeGrafter"/>
</dbReference>
<protein>
    <recommendedName>
        <fullName evidence="3 6">Recombination-associated protein RdgC</fullName>
    </recommendedName>
</protein>
<dbReference type="NCBIfam" id="NF001464">
    <property type="entry name" value="PRK00321.1-5"/>
    <property type="match status" value="1"/>
</dbReference>
<dbReference type="PANTHER" id="PTHR38103:SF1">
    <property type="entry name" value="RECOMBINATION-ASSOCIATED PROTEIN RDGC"/>
    <property type="match status" value="1"/>
</dbReference>
<dbReference type="InterPro" id="IPR007476">
    <property type="entry name" value="RdgC"/>
</dbReference>
<name>A0A2R4XGG2_9BURK</name>
<dbReference type="GO" id="GO:0006310">
    <property type="term" value="P:DNA recombination"/>
    <property type="evidence" value="ECO:0007669"/>
    <property type="project" value="UniProtKB-UniRule"/>
</dbReference>
<gene>
    <name evidence="6" type="primary">rdgC</name>
    <name evidence="7" type="ORF">DBV39_03065</name>
</gene>
<dbReference type="OrthoDB" id="5290530at2"/>
<evidence type="ECO:0000256" key="6">
    <source>
        <dbReference type="HAMAP-Rule" id="MF_00194"/>
    </source>
</evidence>
<accession>A0A2R4XGG2</accession>
<comment type="subcellular location">
    <subcellularLocation>
        <location evidence="1 6">Cytoplasm</location>
        <location evidence="1 6">Nucleoid</location>
    </subcellularLocation>
</comment>
<keyword evidence="8" id="KW-1185">Reference proteome</keyword>
<evidence type="ECO:0000256" key="4">
    <source>
        <dbReference type="ARBA" id="ARBA00022490"/>
    </source>
</evidence>
<evidence type="ECO:0000256" key="5">
    <source>
        <dbReference type="ARBA" id="ARBA00023172"/>
    </source>
</evidence>
<dbReference type="AlphaFoldDB" id="A0A2R4XGG2"/>
<evidence type="ECO:0000256" key="2">
    <source>
        <dbReference type="ARBA" id="ARBA00008657"/>
    </source>
</evidence>
<reference evidence="7 8" key="1">
    <citation type="submission" date="2018-04" db="EMBL/GenBank/DDBJ databases">
        <title>Bordetella sp. HZ20 isolated from seawater.</title>
        <authorList>
            <person name="Sun C."/>
        </authorList>
    </citation>
    <scope>NUCLEOTIDE SEQUENCE [LARGE SCALE GENOMIC DNA]</scope>
    <source>
        <strain evidence="7 8">HZ20</strain>
    </source>
</reference>
<keyword evidence="5 6" id="KW-0233">DNA recombination</keyword>
<sequence length="300" mass="33828">MWFKNLKVFRLSAHWAKHWDEIDQALSAHRFTPAGDLSAVSQGWVPPREDDDRLAVNVSGQLLLAMRMEKKLLPASVINQEVKARAQIIEAEQGYRPGRKQIKDLKEMVTESLMPRAFTIARDVRLWIDPVNHWLVIDAAASSQVEEVLSALGKAMHPYPVEPLRLNQSTANLMTSWLIQGEAPDGFTIDPDSQWQSGGDSAGVIRYAKHAVSTDDITRHVENGYQCTRLALTWQDRISFVLTDTADFKRVNPLDILEERAKADGALNEAEKLDTDFTLMTSELNHMLAAIMEVLGEERE</sequence>
<dbReference type="GO" id="GO:0000018">
    <property type="term" value="P:regulation of DNA recombination"/>
    <property type="evidence" value="ECO:0007669"/>
    <property type="project" value="TreeGrafter"/>
</dbReference>
<keyword evidence="4 6" id="KW-0963">Cytoplasm</keyword>
<dbReference type="GO" id="GO:0003690">
    <property type="term" value="F:double-stranded DNA binding"/>
    <property type="evidence" value="ECO:0007669"/>
    <property type="project" value="TreeGrafter"/>
</dbReference>
<dbReference type="GO" id="GO:0005737">
    <property type="term" value="C:cytoplasm"/>
    <property type="evidence" value="ECO:0007669"/>
    <property type="project" value="UniProtKB-UniRule"/>
</dbReference>